<keyword evidence="14" id="KW-1185">Reference proteome</keyword>
<sequence length="500" mass="57231">MACGVRYDRLYLYLISLLSVTFGNPVTKTVEDANYWRNQAQDDLNQRLSYLRNTNAAKNVIMFLGDGMGISTVTAARIYKGQLNGQTGEEAEMTFEKFPYTGFIKTYNTDQQVPDSAGTATAFLCGVKSKAGTVGVDDKVQYSNCSTVQGAEVTSILDWSLAEGKSVGLVTTTRVTHATPAAAYAHAPRRSWEGDTNLDSSQKGCTDIAYQLIKDNPDIQVILGGGRRFFLSKNETDPERGDVSSYQRWDTSLVQEWIQDKQYRNKTHAYAWRKKEFDAINPDNTDFVLGLFWVKMLSDSDKEKKKYIETIKIGWIKRLNAKQFLNWTKNNKNHLLEKLEIWANENHHIPPFQSKFLMEFAKRIDIGRQTSDFKQFLILIYVLHDQPFQLELLTELSSSEVLVRFLIYPSLSKERSFYMDFHQQSVAGENASKIYSSSFLNNSFKRHLYTIRTSSSIKPFENESAVIYSRIKESLISRGTFDKTFNSSFQNFKSWLDAYS</sequence>
<evidence type="ECO:0000256" key="11">
    <source>
        <dbReference type="RuleBase" id="RU003947"/>
    </source>
</evidence>
<dbReference type="Pfam" id="PF00245">
    <property type="entry name" value="Alk_phosphatase"/>
    <property type="match status" value="1"/>
</dbReference>
<evidence type="ECO:0000313" key="14">
    <source>
        <dbReference type="Proteomes" id="UP000596742"/>
    </source>
</evidence>
<proteinExistence type="inferred from homology"/>
<dbReference type="Proteomes" id="UP000596742">
    <property type="component" value="Unassembled WGS sequence"/>
</dbReference>
<dbReference type="PANTHER" id="PTHR11596">
    <property type="entry name" value="ALKALINE PHOSPHATASE"/>
    <property type="match status" value="1"/>
</dbReference>
<feature type="non-terminal residue" evidence="13">
    <location>
        <position position="1"/>
    </location>
</feature>
<keyword evidence="12" id="KW-0732">Signal</keyword>
<dbReference type="EC" id="3.1.3.1" evidence="2 11"/>
<evidence type="ECO:0000256" key="1">
    <source>
        <dbReference type="ARBA" id="ARBA00005984"/>
    </source>
</evidence>
<evidence type="ECO:0000256" key="12">
    <source>
        <dbReference type="SAM" id="SignalP"/>
    </source>
</evidence>
<comment type="cofactor">
    <cofactor evidence="9">
        <name>Zn(2+)</name>
        <dbReference type="ChEBI" id="CHEBI:29105"/>
    </cofactor>
    <text evidence="9">Binds 2 Zn(2+) ions.</text>
</comment>
<dbReference type="AlphaFoldDB" id="A0A8B6GGL9"/>
<evidence type="ECO:0000256" key="6">
    <source>
        <dbReference type="ARBA" id="ARBA00022833"/>
    </source>
</evidence>
<evidence type="ECO:0000256" key="2">
    <source>
        <dbReference type="ARBA" id="ARBA00012647"/>
    </source>
</evidence>
<dbReference type="PROSITE" id="PS00123">
    <property type="entry name" value="ALKALINE_PHOSPHATASE"/>
    <property type="match status" value="1"/>
</dbReference>
<keyword evidence="4 9" id="KW-0479">Metal-binding</keyword>
<dbReference type="PRINTS" id="PR00113">
    <property type="entry name" value="ALKPHPHTASE"/>
</dbReference>
<dbReference type="InterPro" id="IPR017850">
    <property type="entry name" value="Alkaline_phosphatase_core_sf"/>
</dbReference>
<accession>A0A8B6GGL9</accession>
<keyword evidence="6 9" id="KW-0862">Zinc</keyword>
<name>A0A8B6GGL9_MYTGA</name>
<evidence type="ECO:0000256" key="5">
    <source>
        <dbReference type="ARBA" id="ARBA00022801"/>
    </source>
</evidence>
<reference evidence="13" key="1">
    <citation type="submission" date="2018-11" db="EMBL/GenBank/DDBJ databases">
        <authorList>
            <person name="Alioto T."/>
            <person name="Alioto T."/>
        </authorList>
    </citation>
    <scope>NUCLEOTIDE SEQUENCE</scope>
</reference>
<evidence type="ECO:0000256" key="8">
    <source>
        <dbReference type="PIRSR" id="PIRSR601952-1"/>
    </source>
</evidence>
<feature type="binding site" evidence="9">
    <location>
        <position position="66"/>
    </location>
    <ligand>
        <name>Zn(2+)</name>
        <dbReference type="ChEBI" id="CHEBI:29105"/>
        <label>2</label>
    </ligand>
</feature>
<evidence type="ECO:0000313" key="13">
    <source>
        <dbReference type="EMBL" id="VDI63597.1"/>
    </source>
</evidence>
<dbReference type="Gene3D" id="3.40.720.10">
    <property type="entry name" value="Alkaline Phosphatase, subunit A"/>
    <property type="match status" value="1"/>
</dbReference>
<dbReference type="EMBL" id="UYJE01008397">
    <property type="protein sequence ID" value="VDI63597.1"/>
    <property type="molecule type" value="Genomic_DNA"/>
</dbReference>
<dbReference type="OrthoDB" id="5818554at2759"/>
<dbReference type="CDD" id="cd16012">
    <property type="entry name" value="ALP"/>
    <property type="match status" value="1"/>
</dbReference>
<gene>
    <name evidence="13" type="ORF">MGAL_10B076272</name>
</gene>
<evidence type="ECO:0000256" key="4">
    <source>
        <dbReference type="ARBA" id="ARBA00022723"/>
    </source>
</evidence>
<feature type="binding site" evidence="9">
    <location>
        <position position="179"/>
    </location>
    <ligand>
        <name>Mg(2+)</name>
        <dbReference type="ChEBI" id="CHEBI:18420"/>
    </ligand>
</feature>
<feature type="signal peptide" evidence="12">
    <location>
        <begin position="1"/>
        <end position="23"/>
    </location>
</feature>
<evidence type="ECO:0000256" key="3">
    <source>
        <dbReference type="ARBA" id="ARBA00022553"/>
    </source>
</evidence>
<evidence type="ECO:0000256" key="9">
    <source>
        <dbReference type="PIRSR" id="PIRSR601952-2"/>
    </source>
</evidence>
<evidence type="ECO:0000256" key="7">
    <source>
        <dbReference type="ARBA" id="ARBA00022842"/>
    </source>
</evidence>
<feature type="binding site" evidence="9">
    <location>
        <position position="66"/>
    </location>
    <ligand>
        <name>Mg(2+)</name>
        <dbReference type="ChEBI" id="CHEBI:18420"/>
    </ligand>
</feature>
<comment type="cofactor">
    <cofactor evidence="9">
        <name>Mg(2+)</name>
        <dbReference type="ChEBI" id="CHEBI:18420"/>
    </cofactor>
    <text evidence="9">Binds 1 Mg(2+) ion.</text>
</comment>
<feature type="active site" description="Phosphoserine intermediate" evidence="8">
    <location>
        <position position="116"/>
    </location>
</feature>
<dbReference type="GO" id="GO:0004035">
    <property type="term" value="F:alkaline phosphatase activity"/>
    <property type="evidence" value="ECO:0007669"/>
    <property type="project" value="UniProtKB-EC"/>
</dbReference>
<comment type="caution">
    <text evidence="13">The sequence shown here is derived from an EMBL/GenBank/DDBJ whole genome shotgun (WGS) entry which is preliminary data.</text>
</comment>
<dbReference type="SMART" id="SM00098">
    <property type="entry name" value="alkPPc"/>
    <property type="match status" value="1"/>
</dbReference>
<comment type="catalytic activity">
    <reaction evidence="11">
        <text>a phosphate monoester + H2O = an alcohol + phosphate</text>
        <dbReference type="Rhea" id="RHEA:15017"/>
        <dbReference type="ChEBI" id="CHEBI:15377"/>
        <dbReference type="ChEBI" id="CHEBI:30879"/>
        <dbReference type="ChEBI" id="CHEBI:43474"/>
        <dbReference type="ChEBI" id="CHEBI:67140"/>
        <dbReference type="EC" id="3.1.3.1"/>
    </reaction>
</comment>
<keyword evidence="5 11" id="KW-0378">Hydrolase</keyword>
<evidence type="ECO:0000256" key="10">
    <source>
        <dbReference type="RuleBase" id="RU003946"/>
    </source>
</evidence>
<protein>
    <recommendedName>
        <fullName evidence="2 11">Alkaline phosphatase</fullName>
        <ecNumber evidence="2 11">3.1.3.1</ecNumber>
    </recommendedName>
</protein>
<dbReference type="InterPro" id="IPR001952">
    <property type="entry name" value="Alkaline_phosphatase"/>
</dbReference>
<dbReference type="GO" id="GO:0046872">
    <property type="term" value="F:metal ion binding"/>
    <property type="evidence" value="ECO:0007669"/>
    <property type="project" value="UniProtKB-KW"/>
</dbReference>
<keyword evidence="7 9" id="KW-0460">Magnesium</keyword>
<feature type="binding site" evidence="9">
    <location>
        <position position="177"/>
    </location>
    <ligand>
        <name>Mg(2+)</name>
        <dbReference type="ChEBI" id="CHEBI:18420"/>
    </ligand>
</feature>
<dbReference type="PANTHER" id="PTHR11596:SF5">
    <property type="entry name" value="ALKALINE PHOSPHATASE"/>
    <property type="match status" value="1"/>
</dbReference>
<organism evidence="13 14">
    <name type="scientific">Mytilus galloprovincialis</name>
    <name type="common">Mediterranean mussel</name>
    <dbReference type="NCBI Taxonomy" id="29158"/>
    <lineage>
        <taxon>Eukaryota</taxon>
        <taxon>Metazoa</taxon>
        <taxon>Spiralia</taxon>
        <taxon>Lophotrochozoa</taxon>
        <taxon>Mollusca</taxon>
        <taxon>Bivalvia</taxon>
        <taxon>Autobranchia</taxon>
        <taxon>Pteriomorphia</taxon>
        <taxon>Mytilida</taxon>
        <taxon>Mytiloidea</taxon>
        <taxon>Mytilidae</taxon>
        <taxon>Mytilinae</taxon>
        <taxon>Mytilus</taxon>
    </lineage>
</organism>
<dbReference type="SUPFAM" id="SSF53649">
    <property type="entry name" value="Alkaline phosphatase-like"/>
    <property type="match status" value="1"/>
</dbReference>
<feature type="chain" id="PRO_5032604939" description="Alkaline phosphatase" evidence="12">
    <location>
        <begin position="24"/>
        <end position="500"/>
    </location>
</feature>
<dbReference type="InterPro" id="IPR018299">
    <property type="entry name" value="Alkaline_phosphatase_AS"/>
</dbReference>
<comment type="similarity">
    <text evidence="1 10">Belongs to the alkaline phosphatase family.</text>
</comment>
<keyword evidence="3" id="KW-0597">Phosphoprotein</keyword>